<reference evidence="1" key="1">
    <citation type="journal article" date="2023" name="G3 (Bethesda)">
        <title>A reference genome for the long-term kleptoplast-retaining sea slug Elysia crispata morphotype clarki.</title>
        <authorList>
            <person name="Eastman K.E."/>
            <person name="Pendleton A.L."/>
            <person name="Shaikh M.A."/>
            <person name="Suttiyut T."/>
            <person name="Ogas R."/>
            <person name="Tomko P."/>
            <person name="Gavelis G."/>
            <person name="Widhalm J.R."/>
            <person name="Wisecaver J.H."/>
        </authorList>
    </citation>
    <scope>NUCLEOTIDE SEQUENCE</scope>
    <source>
        <strain evidence="1">ECLA1</strain>
    </source>
</reference>
<name>A0AAE1CQ58_9GAST</name>
<sequence>MDHACDSSSIFWRALWRPFPLLEIDVDPIWRFAFRNKHKKRQVSAHIKVNPRIKTDAAELCDEVSAASLKPDFKGWRGTEKKQHTRHNKADRLQLLRSFPYHLTNRLLESAGRRVPIGIVTGFRRGMSVTYSMTSSQKDAVSVSLMCLLDKVTFHSKKKILLQTQFMRGRWD</sequence>
<proteinExistence type="predicted"/>
<dbReference type="AlphaFoldDB" id="A0AAE1CQ58"/>
<gene>
    <name evidence="1" type="ORF">RRG08_057411</name>
</gene>
<dbReference type="Proteomes" id="UP001283361">
    <property type="component" value="Unassembled WGS sequence"/>
</dbReference>
<keyword evidence="2" id="KW-1185">Reference proteome</keyword>
<accession>A0AAE1CQ58</accession>
<organism evidence="1 2">
    <name type="scientific">Elysia crispata</name>
    <name type="common">lettuce slug</name>
    <dbReference type="NCBI Taxonomy" id="231223"/>
    <lineage>
        <taxon>Eukaryota</taxon>
        <taxon>Metazoa</taxon>
        <taxon>Spiralia</taxon>
        <taxon>Lophotrochozoa</taxon>
        <taxon>Mollusca</taxon>
        <taxon>Gastropoda</taxon>
        <taxon>Heterobranchia</taxon>
        <taxon>Euthyneura</taxon>
        <taxon>Panpulmonata</taxon>
        <taxon>Sacoglossa</taxon>
        <taxon>Placobranchoidea</taxon>
        <taxon>Plakobranchidae</taxon>
        <taxon>Elysia</taxon>
    </lineage>
</organism>
<dbReference type="EMBL" id="JAWDGP010007206">
    <property type="protein sequence ID" value="KAK3728116.1"/>
    <property type="molecule type" value="Genomic_DNA"/>
</dbReference>
<protein>
    <submittedName>
        <fullName evidence="1">Uncharacterized protein</fullName>
    </submittedName>
</protein>
<evidence type="ECO:0000313" key="2">
    <source>
        <dbReference type="Proteomes" id="UP001283361"/>
    </source>
</evidence>
<evidence type="ECO:0000313" key="1">
    <source>
        <dbReference type="EMBL" id="KAK3728116.1"/>
    </source>
</evidence>
<comment type="caution">
    <text evidence="1">The sequence shown here is derived from an EMBL/GenBank/DDBJ whole genome shotgun (WGS) entry which is preliminary data.</text>
</comment>